<organism evidence="4 5">
    <name type="scientific">Agrococcus versicolor</name>
    <dbReference type="NCBI Taxonomy" id="501482"/>
    <lineage>
        <taxon>Bacteria</taxon>
        <taxon>Bacillati</taxon>
        <taxon>Actinomycetota</taxon>
        <taxon>Actinomycetes</taxon>
        <taxon>Micrococcales</taxon>
        <taxon>Microbacteriaceae</taxon>
        <taxon>Agrococcus</taxon>
    </lineage>
</organism>
<comment type="caution">
    <text evidence="4">The sequence shown here is derived from an EMBL/GenBank/DDBJ whole genome shotgun (WGS) entry which is preliminary data.</text>
</comment>
<evidence type="ECO:0000313" key="4">
    <source>
        <dbReference type="EMBL" id="GAA2176376.1"/>
    </source>
</evidence>
<keyword evidence="5" id="KW-1185">Reference proteome</keyword>
<feature type="compositionally biased region" description="Polar residues" evidence="1">
    <location>
        <begin position="106"/>
        <end position="134"/>
    </location>
</feature>
<name>A0ABN3AY50_9MICO</name>
<evidence type="ECO:0000259" key="3">
    <source>
        <dbReference type="Pfam" id="PF10708"/>
    </source>
</evidence>
<gene>
    <name evidence="4" type="ORF">GCM10009846_29950</name>
</gene>
<keyword evidence="2" id="KW-0472">Membrane</keyword>
<feature type="compositionally biased region" description="Polar residues" evidence="1">
    <location>
        <begin position="78"/>
        <end position="93"/>
    </location>
</feature>
<reference evidence="4 5" key="1">
    <citation type="journal article" date="2019" name="Int. J. Syst. Evol. Microbiol.">
        <title>The Global Catalogue of Microorganisms (GCM) 10K type strain sequencing project: providing services to taxonomists for standard genome sequencing and annotation.</title>
        <authorList>
            <consortium name="The Broad Institute Genomics Platform"/>
            <consortium name="The Broad Institute Genome Sequencing Center for Infectious Disease"/>
            <person name="Wu L."/>
            <person name="Ma J."/>
        </authorList>
    </citation>
    <scope>NUCLEOTIDE SEQUENCE [LARGE SCALE GENOMIC DNA]</scope>
    <source>
        <strain evidence="4 5">JCM 16026</strain>
    </source>
</reference>
<proteinExistence type="predicted"/>
<feature type="transmembrane region" description="Helical" evidence="2">
    <location>
        <begin position="174"/>
        <end position="197"/>
    </location>
</feature>
<sequence length="314" mass="32221">MSTTPAGWYPDPEREGATRWWDGAQWAPSQDAEAATDDRFRPRDDSDAGSDAAAGASGDTAADAAWSPTPYEGPGTAWEQQDSPAGQWSQQQDGAGWDRAAGTADAASTPTWGAQDAGSTEQPSWSQSASTPAWGQQGGQPAYGQVGQQDAGQTGTQQWNQYGAAAPKKSRTGLIIGIAAGALVLVLLLVVGGGFLVTNLIGNATQQTQTQGGGGGGAGGTQTPGSSFEVTVPANGQTYTDIEITTAGTYVISVESLNSEDPRIELTGNGQSYSDDDGGDGLDSMLTESLDPGTYTLMVEEYSGDPLVVQVTVS</sequence>
<evidence type="ECO:0000256" key="1">
    <source>
        <dbReference type="SAM" id="MobiDB-lite"/>
    </source>
</evidence>
<dbReference type="InterPro" id="IPR018929">
    <property type="entry name" value="DUF2510"/>
</dbReference>
<dbReference type="EMBL" id="BAAAQT010000008">
    <property type="protein sequence ID" value="GAA2176376.1"/>
    <property type="molecule type" value="Genomic_DNA"/>
</dbReference>
<feature type="region of interest" description="Disordered" evidence="1">
    <location>
        <begin position="208"/>
        <end position="227"/>
    </location>
</feature>
<feature type="region of interest" description="Disordered" evidence="1">
    <location>
        <begin position="1"/>
        <end position="154"/>
    </location>
</feature>
<dbReference type="Pfam" id="PF10708">
    <property type="entry name" value="DUF2510"/>
    <property type="match status" value="1"/>
</dbReference>
<dbReference type="Proteomes" id="UP001501599">
    <property type="component" value="Unassembled WGS sequence"/>
</dbReference>
<feature type="compositionally biased region" description="Gly residues" evidence="1">
    <location>
        <begin position="211"/>
        <end position="222"/>
    </location>
</feature>
<accession>A0ABN3AY50</accession>
<feature type="compositionally biased region" description="Basic and acidic residues" evidence="1">
    <location>
        <begin position="36"/>
        <end position="46"/>
    </location>
</feature>
<keyword evidence="2" id="KW-1133">Transmembrane helix</keyword>
<dbReference type="RefSeq" id="WP_344344891.1">
    <property type="nucleotide sequence ID" value="NZ_BAAAQT010000008.1"/>
</dbReference>
<dbReference type="Gene3D" id="2.60.120.380">
    <property type="match status" value="1"/>
</dbReference>
<keyword evidence="2" id="KW-0812">Transmembrane</keyword>
<feature type="compositionally biased region" description="Low complexity" evidence="1">
    <location>
        <begin position="144"/>
        <end position="154"/>
    </location>
</feature>
<feature type="compositionally biased region" description="Low complexity" evidence="1">
    <location>
        <begin position="49"/>
        <end position="65"/>
    </location>
</feature>
<evidence type="ECO:0000256" key="2">
    <source>
        <dbReference type="SAM" id="Phobius"/>
    </source>
</evidence>
<protein>
    <recommendedName>
        <fullName evidence="3">DUF2510 domain-containing protein</fullName>
    </recommendedName>
</protein>
<feature type="domain" description="DUF2510" evidence="3">
    <location>
        <begin position="6"/>
        <end position="29"/>
    </location>
</feature>
<evidence type="ECO:0000313" key="5">
    <source>
        <dbReference type="Proteomes" id="UP001501599"/>
    </source>
</evidence>